<dbReference type="Gene3D" id="2.170.150.20">
    <property type="entry name" value="Peptide methionine sulfoxide reductase"/>
    <property type="match status" value="1"/>
</dbReference>
<gene>
    <name evidence="8" type="ORF">LAZ67_13000397</name>
</gene>
<keyword evidence="5" id="KW-0479">Metal-binding</keyword>
<evidence type="ECO:0000256" key="1">
    <source>
        <dbReference type="ARBA" id="ARBA00007174"/>
    </source>
</evidence>
<name>A0ABY6L2X1_9ARAC</name>
<comment type="catalytic activity">
    <reaction evidence="4">
        <text>L-methionyl-[protein] + [thioredoxin]-disulfide + H2O = L-methionyl-(R)-S-oxide-[protein] + [thioredoxin]-dithiol</text>
        <dbReference type="Rhea" id="RHEA:24164"/>
        <dbReference type="Rhea" id="RHEA-COMP:10698"/>
        <dbReference type="Rhea" id="RHEA-COMP:10700"/>
        <dbReference type="Rhea" id="RHEA-COMP:12313"/>
        <dbReference type="Rhea" id="RHEA-COMP:12314"/>
        <dbReference type="ChEBI" id="CHEBI:15377"/>
        <dbReference type="ChEBI" id="CHEBI:16044"/>
        <dbReference type="ChEBI" id="CHEBI:29950"/>
        <dbReference type="ChEBI" id="CHEBI:45764"/>
        <dbReference type="ChEBI" id="CHEBI:50058"/>
        <dbReference type="EC" id="1.8.4.12"/>
    </reaction>
</comment>
<dbReference type="PROSITE" id="PS50114">
    <property type="entry name" value="GATA_ZN_FINGER_2"/>
    <property type="match status" value="1"/>
</dbReference>
<dbReference type="Proteomes" id="UP001235939">
    <property type="component" value="Chromosome 13"/>
</dbReference>
<keyword evidence="5" id="KW-0863">Zinc-finger</keyword>
<dbReference type="PANTHER" id="PTHR10173:SF52">
    <property type="entry name" value="METHIONINE-R-SULFOXIDE REDUCTASE B1"/>
    <property type="match status" value="1"/>
</dbReference>
<dbReference type="InterPro" id="IPR011057">
    <property type="entry name" value="Mss4-like_sf"/>
</dbReference>
<accession>A0ABY6L2X1</accession>
<dbReference type="InterPro" id="IPR028427">
    <property type="entry name" value="Met_Sox_Rdtase_MsrB"/>
</dbReference>
<dbReference type="InterPro" id="IPR002579">
    <property type="entry name" value="Met_Sox_Rdtase_MsrB_dom"/>
</dbReference>
<feature type="domain" description="GATA-type" evidence="6">
    <location>
        <begin position="2"/>
        <end position="34"/>
    </location>
</feature>
<dbReference type="Pfam" id="PF01641">
    <property type="entry name" value="SelR"/>
    <property type="match status" value="2"/>
</dbReference>
<dbReference type="PANTHER" id="PTHR10173">
    <property type="entry name" value="METHIONINE SULFOXIDE REDUCTASE"/>
    <property type="match status" value="1"/>
</dbReference>
<evidence type="ECO:0000256" key="3">
    <source>
        <dbReference type="ARBA" id="ARBA00023002"/>
    </source>
</evidence>
<evidence type="ECO:0000259" key="6">
    <source>
        <dbReference type="PROSITE" id="PS50114"/>
    </source>
</evidence>
<dbReference type="SUPFAM" id="SSF51316">
    <property type="entry name" value="Mss4-like"/>
    <property type="match status" value="2"/>
</dbReference>
<reference evidence="8 9" key="1">
    <citation type="submission" date="2022-01" db="EMBL/GenBank/DDBJ databases">
        <title>A chromosomal length assembly of Cordylochernes scorpioides.</title>
        <authorList>
            <person name="Zeh D."/>
            <person name="Zeh J."/>
        </authorList>
    </citation>
    <scope>NUCLEOTIDE SEQUENCE [LARGE SCALE GENOMIC DNA]</scope>
    <source>
        <strain evidence="8">IN4F17</strain>
        <tissue evidence="8">Whole Body</tissue>
    </source>
</reference>
<evidence type="ECO:0000313" key="9">
    <source>
        <dbReference type="Proteomes" id="UP001235939"/>
    </source>
</evidence>
<evidence type="ECO:0000256" key="4">
    <source>
        <dbReference type="ARBA" id="ARBA00048488"/>
    </source>
</evidence>
<organism evidence="8 9">
    <name type="scientific">Cordylochernes scorpioides</name>
    <dbReference type="NCBI Taxonomy" id="51811"/>
    <lineage>
        <taxon>Eukaryota</taxon>
        <taxon>Metazoa</taxon>
        <taxon>Ecdysozoa</taxon>
        <taxon>Arthropoda</taxon>
        <taxon>Chelicerata</taxon>
        <taxon>Arachnida</taxon>
        <taxon>Pseudoscorpiones</taxon>
        <taxon>Cheliferoidea</taxon>
        <taxon>Chernetidae</taxon>
        <taxon>Cordylochernes</taxon>
    </lineage>
</organism>
<protein>
    <recommendedName>
        <fullName evidence="2">peptide-methionine (R)-S-oxide reductase</fullName>
        <ecNumber evidence="2">1.8.4.12</ecNumber>
    </recommendedName>
</protein>
<sequence>MKKANVQCVCCRAYSGQYYRCQDPGTYHCVVCGLPLFSSTTKYKSGCGWPAFWDIVNPSHVKLTPDFSHYTTFFRLLSRILSSGQESVDILWCAVGGNLLLLALKPGCARTEVTCSRCNSHLGHVFDDGPKPTGKRYCVNSASLELRSDQQSGGSSEPVSPALHYQLADRCNTTATCLGQKV</sequence>
<keyword evidence="9" id="KW-1185">Reference proteome</keyword>
<evidence type="ECO:0000256" key="5">
    <source>
        <dbReference type="PROSITE-ProRule" id="PRU00094"/>
    </source>
</evidence>
<keyword evidence="3" id="KW-0560">Oxidoreductase</keyword>
<keyword evidence="5" id="KW-0862">Zinc</keyword>
<dbReference type="PROSITE" id="PS51790">
    <property type="entry name" value="MSRB"/>
    <property type="match status" value="1"/>
</dbReference>
<feature type="domain" description="MsrB" evidence="7">
    <location>
        <begin position="1"/>
        <end position="149"/>
    </location>
</feature>
<evidence type="ECO:0000259" key="7">
    <source>
        <dbReference type="PROSITE" id="PS51790"/>
    </source>
</evidence>
<evidence type="ECO:0000256" key="2">
    <source>
        <dbReference type="ARBA" id="ARBA00012499"/>
    </source>
</evidence>
<proteinExistence type="inferred from homology"/>
<dbReference type="EC" id="1.8.4.12" evidence="2"/>
<dbReference type="InterPro" id="IPR000679">
    <property type="entry name" value="Znf_GATA"/>
</dbReference>
<comment type="similarity">
    <text evidence="1">Belongs to the MsrB Met sulfoxide reductase family.</text>
</comment>
<evidence type="ECO:0000313" key="8">
    <source>
        <dbReference type="EMBL" id="UYV75491.1"/>
    </source>
</evidence>
<dbReference type="EMBL" id="CP092875">
    <property type="protein sequence ID" value="UYV75491.1"/>
    <property type="molecule type" value="Genomic_DNA"/>
</dbReference>